<dbReference type="Gene3D" id="3.30.470.160">
    <property type="entry name" value="Inositol polyphosphate kinase"/>
    <property type="match status" value="1"/>
</dbReference>
<dbReference type="Proteomes" id="UP000225706">
    <property type="component" value="Unassembled WGS sequence"/>
</dbReference>
<dbReference type="PANTHER" id="PTHR12400">
    <property type="entry name" value="INOSITOL POLYPHOSPHATE KINASE"/>
    <property type="match status" value="1"/>
</dbReference>
<comment type="similarity">
    <text evidence="1 4">Belongs to the inositol phosphokinase (IPK) family.</text>
</comment>
<evidence type="ECO:0000313" key="6">
    <source>
        <dbReference type="EMBL" id="PFX33609.1"/>
    </source>
</evidence>
<protein>
    <recommendedName>
        <fullName evidence="4">Kinase</fullName>
        <ecNumber evidence="4">2.7.-.-</ecNumber>
    </recommendedName>
</protein>
<dbReference type="GO" id="GO:0005634">
    <property type="term" value="C:nucleus"/>
    <property type="evidence" value="ECO:0007669"/>
    <property type="project" value="TreeGrafter"/>
</dbReference>
<name>A0A2B4SWP0_STYPI</name>
<organism evidence="6 7">
    <name type="scientific">Stylophora pistillata</name>
    <name type="common">Smooth cauliflower coral</name>
    <dbReference type="NCBI Taxonomy" id="50429"/>
    <lineage>
        <taxon>Eukaryota</taxon>
        <taxon>Metazoa</taxon>
        <taxon>Cnidaria</taxon>
        <taxon>Anthozoa</taxon>
        <taxon>Hexacorallia</taxon>
        <taxon>Scleractinia</taxon>
        <taxon>Astrocoeniina</taxon>
        <taxon>Pocilloporidae</taxon>
        <taxon>Stylophora</taxon>
    </lineage>
</organism>
<proteinExistence type="inferred from homology"/>
<gene>
    <name evidence="6" type="primary">Ip6k1</name>
    <name evidence="6" type="ORF">AWC38_SpisGene1464</name>
</gene>
<dbReference type="OrthoDB" id="2573163at2759"/>
<evidence type="ECO:0000256" key="1">
    <source>
        <dbReference type="ARBA" id="ARBA00007374"/>
    </source>
</evidence>
<dbReference type="Pfam" id="PF03770">
    <property type="entry name" value="IPK"/>
    <property type="match status" value="1"/>
</dbReference>
<evidence type="ECO:0000256" key="4">
    <source>
        <dbReference type="RuleBase" id="RU363090"/>
    </source>
</evidence>
<feature type="region of interest" description="Disordered" evidence="5">
    <location>
        <begin position="98"/>
        <end position="124"/>
    </location>
</feature>
<keyword evidence="3 4" id="KW-0418">Kinase</keyword>
<dbReference type="GO" id="GO:0000828">
    <property type="term" value="F:inositol hexakisphosphate kinase activity"/>
    <property type="evidence" value="ECO:0007669"/>
    <property type="project" value="TreeGrafter"/>
</dbReference>
<reference evidence="7" key="1">
    <citation type="journal article" date="2017" name="bioRxiv">
        <title>Comparative analysis of the genomes of Stylophora pistillata and Acropora digitifera provides evidence for extensive differences between species of corals.</title>
        <authorList>
            <person name="Voolstra C.R."/>
            <person name="Li Y."/>
            <person name="Liew Y.J."/>
            <person name="Baumgarten S."/>
            <person name="Zoccola D."/>
            <person name="Flot J.-F."/>
            <person name="Tambutte S."/>
            <person name="Allemand D."/>
            <person name="Aranda M."/>
        </authorList>
    </citation>
    <scope>NUCLEOTIDE SEQUENCE [LARGE SCALE GENOMIC DNA]</scope>
</reference>
<dbReference type="AlphaFoldDB" id="A0A2B4SWP0"/>
<dbReference type="EC" id="2.7.-.-" evidence="4"/>
<feature type="compositionally biased region" description="Polar residues" evidence="5">
    <location>
        <begin position="383"/>
        <end position="393"/>
    </location>
</feature>
<dbReference type="GO" id="GO:0005737">
    <property type="term" value="C:cytoplasm"/>
    <property type="evidence" value="ECO:0007669"/>
    <property type="project" value="TreeGrafter"/>
</dbReference>
<keyword evidence="2 4" id="KW-0808">Transferase</keyword>
<keyword evidence="7" id="KW-1185">Reference proteome</keyword>
<evidence type="ECO:0000256" key="2">
    <source>
        <dbReference type="ARBA" id="ARBA00022679"/>
    </source>
</evidence>
<dbReference type="SUPFAM" id="SSF56104">
    <property type="entry name" value="SAICAR synthase-like"/>
    <property type="match status" value="1"/>
</dbReference>
<dbReference type="STRING" id="50429.A0A2B4SWP0"/>
<feature type="region of interest" description="Disordered" evidence="5">
    <location>
        <begin position="366"/>
        <end position="393"/>
    </location>
</feature>
<evidence type="ECO:0000256" key="5">
    <source>
        <dbReference type="SAM" id="MobiDB-lite"/>
    </source>
</evidence>
<dbReference type="EMBL" id="LSMT01000010">
    <property type="protein sequence ID" value="PFX33609.1"/>
    <property type="molecule type" value="Genomic_DNA"/>
</dbReference>
<dbReference type="InterPro" id="IPR038286">
    <property type="entry name" value="IPK_sf"/>
</dbReference>
<dbReference type="GO" id="GO:0046854">
    <property type="term" value="P:phosphatidylinositol phosphate biosynthetic process"/>
    <property type="evidence" value="ECO:0007669"/>
    <property type="project" value="TreeGrafter"/>
</dbReference>
<accession>A0A2B4SWP0</accession>
<sequence length="465" mass="52539">MAVMPVAKQDFVSLEPFVHQVGGHSSMMKFDDVSVCKPLNQREHRFYEELPSEMHPFTPKYRGVVYVSFEEDEDGYIHLTAHPNKLALECQNKDGSSKFSCSTNGSSSDSDSSGEEVIGSPQLRSPRVGIVGSVETGPYRVRLRSGKLELISTRNEGFFDAGDMTDHSSDHASHGWPENEIFTSCYTGRNSINGSAGANPWSLHCHKEEVNKMRKLGPSSKAHKYIVLENVAFQFSSPCILDLKMGTRQHGDDATGEKRDRLIAKVEKSTSKTLGIRACGMQVYKKNSGRFMCHNKYHGLKLREEGFKEELITFLHNGQQFRTELIEPLLQRLRKLYKVIEKQHSFRFYSSSLLLMYEGDMDDSVETTKSCSSTKEREKGQSKAETPTSNHSNLNNISQCFSHRCKVDVRMIDFAHTTHSGFSGDRTRTGPDTGYLFGLKNLIRLLEDIQEKYHDFTDTSPDSNL</sequence>
<dbReference type="InterPro" id="IPR005522">
    <property type="entry name" value="IPK"/>
</dbReference>
<comment type="caution">
    <text evidence="6">The sequence shown here is derived from an EMBL/GenBank/DDBJ whole genome shotgun (WGS) entry which is preliminary data.</text>
</comment>
<evidence type="ECO:0000313" key="7">
    <source>
        <dbReference type="Proteomes" id="UP000225706"/>
    </source>
</evidence>
<evidence type="ECO:0000256" key="3">
    <source>
        <dbReference type="ARBA" id="ARBA00022777"/>
    </source>
</evidence>
<dbReference type="GO" id="GO:0032958">
    <property type="term" value="P:inositol phosphate biosynthetic process"/>
    <property type="evidence" value="ECO:0007669"/>
    <property type="project" value="InterPro"/>
</dbReference>
<dbReference type="PANTHER" id="PTHR12400:SF21">
    <property type="entry name" value="KINASE"/>
    <property type="match status" value="1"/>
</dbReference>